<dbReference type="Pfam" id="PF10193">
    <property type="entry name" value="Telomere_reg-2"/>
    <property type="match status" value="1"/>
</dbReference>
<evidence type="ECO:0000256" key="1">
    <source>
        <dbReference type="ARBA" id="ARBA00006133"/>
    </source>
</evidence>
<dbReference type="InterPro" id="IPR051970">
    <property type="entry name" value="TEL2_Regulation"/>
</dbReference>
<evidence type="ECO:0000259" key="3">
    <source>
        <dbReference type="Pfam" id="PF10193"/>
    </source>
</evidence>
<dbReference type="InterPro" id="IPR038528">
    <property type="entry name" value="TEL2_C_sf"/>
</dbReference>
<evidence type="ECO:0000313" key="4">
    <source>
        <dbReference type="EMBL" id="EIW85236.1"/>
    </source>
</evidence>
<organism evidence="4 5">
    <name type="scientific">Coniophora puteana (strain RWD-64-598)</name>
    <name type="common">Brown rot fungus</name>
    <dbReference type="NCBI Taxonomy" id="741705"/>
    <lineage>
        <taxon>Eukaryota</taxon>
        <taxon>Fungi</taxon>
        <taxon>Dikarya</taxon>
        <taxon>Basidiomycota</taxon>
        <taxon>Agaricomycotina</taxon>
        <taxon>Agaricomycetes</taxon>
        <taxon>Agaricomycetidae</taxon>
        <taxon>Boletales</taxon>
        <taxon>Coniophorineae</taxon>
        <taxon>Coniophoraceae</taxon>
        <taxon>Coniophora</taxon>
    </lineage>
</organism>
<name>A0A5M3N1Q3_CONPW</name>
<evidence type="ECO:0000313" key="5">
    <source>
        <dbReference type="Proteomes" id="UP000053558"/>
    </source>
</evidence>
<comment type="caution">
    <text evidence="4">The sequence shown here is derived from an EMBL/GenBank/DDBJ whole genome shotgun (WGS) entry which is preliminary data.</text>
</comment>
<dbReference type="GO" id="GO:0051879">
    <property type="term" value="F:Hsp90 protein binding"/>
    <property type="evidence" value="ECO:0007669"/>
    <property type="project" value="TreeGrafter"/>
</dbReference>
<dbReference type="GO" id="GO:0042162">
    <property type="term" value="F:telomeric DNA binding"/>
    <property type="evidence" value="ECO:0007669"/>
    <property type="project" value="TreeGrafter"/>
</dbReference>
<dbReference type="GO" id="GO:0051083">
    <property type="term" value="P:'de novo' cotranslational protein folding"/>
    <property type="evidence" value="ECO:0007669"/>
    <property type="project" value="TreeGrafter"/>
</dbReference>
<dbReference type="PANTHER" id="PTHR15830">
    <property type="entry name" value="TELOMERE LENGTH REGULATION PROTEIN TEL2 FAMILY MEMBER"/>
    <property type="match status" value="1"/>
</dbReference>
<dbReference type="OMA" id="ARIFACW"/>
<sequence>MAANEQEAQIKDVINRLQEPVPDLPTLLDLLCGPLDALHLLPPPFRIYCVHAISNDVPAVVKHLPALQRAILQVVFPTWDQVLLDENAVLLAMQYFCPDAFFFALDTAGAVALHAFSTILSCPIDKFSVRILSRLAKEYPIDRLHAAVFAKPGASCGPSRYSIDWDDCLKNYFAIPSKVANALEGHGLPQELEFTTYMIQACVRTEVLIYSLSKTSQGDESPDLTSLFIKLANNGLFPSLASSTPVSFFDATLTQIRGRLIEDSSGRYSSKWSSVLHSIPSALTQNNVFTSLFLALSEPQQLLDDSSFSRGAVHREAVLLCQLCGPLVPSENMWETVIAVITSRNWTEGHARIFVCWAAISQKQSKGGEGLSQFMMRILEVWSTSNHIKHSLLSRHQYYTALLALAVSYFPAGSTEVTSVAMSPAFISAIGKYISHLDQNVRRCGMLVAEIVAAQAGKKLDFGDWDGELDGRSWARQLRTLCARRDVDVDPLVPELRSGLDETIPHGLEAEHDPRSRAATESLVASSHREPSIIVTQSGYDSDDSLTGYQSSNSSRSPSPTQSELDELERDPTLRIGEKKILRPVYLAQLAEMVRSPGGTKPPEPAEEVNKLRMALDTGEELIRKKRNYGTELKENAVSLVYGFVGLQDNYDLPEFEIKRQRIANALVACCPQVVAPCVIEEFFKNQYSVQQRYVMLNALAMGARELASLPITSKELQPLSDPKMSFPSKMLPPAAHQKYISASRNGGTMQDLVESITSLAVGKTQDSSQAIPATVMRERQLRTRKPAAVAQVLSSSTGRQTGSDSSKATTFTDVASEYFIMPFINRFWLFLQTERTREERTAHRETLHQYRGAGTGLVLSPAVLTHFLRSLTILIHAAQNAPQWLSIITPNALELALALSARSILTPSDVAKDEDGENGEEDEASVLTSALELVLIVLDGSLDLDRGRSLSLENTTLLLGVNDWAEKVFAILDKGVLLKGGGGAQEIKLRRALSGVLLKINEITSTWGRSMVDIR</sequence>
<accession>A0A5M3N1Q3</accession>
<keyword evidence="5" id="KW-1185">Reference proteome</keyword>
<dbReference type="OrthoDB" id="10254187at2759"/>
<evidence type="ECO:0000256" key="2">
    <source>
        <dbReference type="SAM" id="MobiDB-lite"/>
    </source>
</evidence>
<feature type="compositionally biased region" description="Basic and acidic residues" evidence="2">
    <location>
        <begin position="498"/>
        <end position="518"/>
    </location>
</feature>
<dbReference type="RefSeq" id="XP_007764784.1">
    <property type="nucleotide sequence ID" value="XM_007766594.1"/>
</dbReference>
<dbReference type="GeneID" id="19211856"/>
<dbReference type="EMBL" id="JH711574">
    <property type="protein sequence ID" value="EIW85236.1"/>
    <property type="molecule type" value="Genomic_DNA"/>
</dbReference>
<dbReference type="InterPro" id="IPR019337">
    <property type="entry name" value="Telomere_length_regulation_dom"/>
</dbReference>
<dbReference type="Proteomes" id="UP000053558">
    <property type="component" value="Unassembled WGS sequence"/>
</dbReference>
<protein>
    <recommendedName>
        <fullName evidence="3">Telomere length regulation protein conserved domain-containing protein</fullName>
    </recommendedName>
</protein>
<proteinExistence type="inferred from homology"/>
<comment type="similarity">
    <text evidence="1">Belongs to the TEL2 family.</text>
</comment>
<dbReference type="Gene3D" id="1.25.40.720">
    <property type="entry name" value="Telomere length regulation protein 2, C-terminal domain"/>
    <property type="match status" value="1"/>
</dbReference>
<dbReference type="AlphaFoldDB" id="A0A5M3N1Q3"/>
<feature type="region of interest" description="Disordered" evidence="2">
    <location>
        <begin position="498"/>
        <end position="573"/>
    </location>
</feature>
<feature type="compositionally biased region" description="Low complexity" evidence="2">
    <location>
        <begin position="550"/>
        <end position="563"/>
    </location>
</feature>
<feature type="domain" description="Telomere length regulation protein conserved" evidence="3">
    <location>
        <begin position="584"/>
        <end position="704"/>
    </location>
</feature>
<dbReference type="GO" id="GO:0005829">
    <property type="term" value="C:cytosol"/>
    <property type="evidence" value="ECO:0007669"/>
    <property type="project" value="TreeGrafter"/>
</dbReference>
<dbReference type="PANTHER" id="PTHR15830:SF10">
    <property type="entry name" value="TELOMERE LENGTH REGULATION PROTEIN TEL2 HOMOLOG"/>
    <property type="match status" value="1"/>
</dbReference>
<dbReference type="KEGG" id="cput:CONPUDRAFT_98109"/>
<reference evidence="5" key="1">
    <citation type="journal article" date="2012" name="Science">
        <title>The Paleozoic origin of enzymatic lignin decomposition reconstructed from 31 fungal genomes.</title>
        <authorList>
            <person name="Floudas D."/>
            <person name="Binder M."/>
            <person name="Riley R."/>
            <person name="Barry K."/>
            <person name="Blanchette R.A."/>
            <person name="Henrissat B."/>
            <person name="Martinez A.T."/>
            <person name="Otillar R."/>
            <person name="Spatafora J.W."/>
            <person name="Yadav J.S."/>
            <person name="Aerts A."/>
            <person name="Benoit I."/>
            <person name="Boyd A."/>
            <person name="Carlson A."/>
            <person name="Copeland A."/>
            <person name="Coutinho P.M."/>
            <person name="de Vries R.P."/>
            <person name="Ferreira P."/>
            <person name="Findley K."/>
            <person name="Foster B."/>
            <person name="Gaskell J."/>
            <person name="Glotzer D."/>
            <person name="Gorecki P."/>
            <person name="Heitman J."/>
            <person name="Hesse C."/>
            <person name="Hori C."/>
            <person name="Igarashi K."/>
            <person name="Jurgens J.A."/>
            <person name="Kallen N."/>
            <person name="Kersten P."/>
            <person name="Kohler A."/>
            <person name="Kuees U."/>
            <person name="Kumar T.K.A."/>
            <person name="Kuo A."/>
            <person name="LaButti K."/>
            <person name="Larrondo L.F."/>
            <person name="Lindquist E."/>
            <person name="Ling A."/>
            <person name="Lombard V."/>
            <person name="Lucas S."/>
            <person name="Lundell T."/>
            <person name="Martin R."/>
            <person name="McLaughlin D.J."/>
            <person name="Morgenstern I."/>
            <person name="Morin E."/>
            <person name="Murat C."/>
            <person name="Nagy L.G."/>
            <person name="Nolan M."/>
            <person name="Ohm R.A."/>
            <person name="Patyshakuliyeva A."/>
            <person name="Rokas A."/>
            <person name="Ruiz-Duenas F.J."/>
            <person name="Sabat G."/>
            <person name="Salamov A."/>
            <person name="Samejima M."/>
            <person name="Schmutz J."/>
            <person name="Slot J.C."/>
            <person name="St John F."/>
            <person name="Stenlid J."/>
            <person name="Sun H."/>
            <person name="Sun S."/>
            <person name="Syed K."/>
            <person name="Tsang A."/>
            <person name="Wiebenga A."/>
            <person name="Young D."/>
            <person name="Pisabarro A."/>
            <person name="Eastwood D.C."/>
            <person name="Martin F."/>
            <person name="Cullen D."/>
            <person name="Grigoriev I.V."/>
            <person name="Hibbett D.S."/>
        </authorList>
    </citation>
    <scope>NUCLEOTIDE SEQUENCE [LARGE SCALE GENOMIC DNA]</scope>
    <source>
        <strain evidence="5">RWD-64-598 SS2</strain>
    </source>
</reference>
<gene>
    <name evidence="4" type="ORF">CONPUDRAFT_98109</name>
</gene>
<feature type="compositionally biased region" description="Polar residues" evidence="2">
    <location>
        <begin position="534"/>
        <end position="549"/>
    </location>
</feature>